<accession>A0A514LKF3</accession>
<sequence>MNAFSLLNEVTTNMNESQLQTFLTVADYKSYSKAADALVVTQPTVTSRIKALEDILEIELFNRFGHEIYLTKEGHMFMDYAKNILLYIQYSKEIQHIVKEPVIKVGFSPGYSYSFITELLKTIKSIGAIDIQVVEGYDSVSLSESVILGEIDIIFARENSPNNPDIISEYLFDNNLVVVLPSNHYLTQKQTLLLEDLNEETILSFRRNSALWKLIDQQLIGVKNVTRIDVDNNEMLLKAVANDIGIGIIPKLGIDERYNAEVKIRQINEISSIPNHVYVQYRKNSRINQLAKKIIYSIINHKYSEIPEEN</sequence>
<proteinExistence type="inferred from homology"/>
<evidence type="ECO:0000256" key="3">
    <source>
        <dbReference type="ARBA" id="ARBA00023125"/>
    </source>
</evidence>
<dbReference type="Proteomes" id="UP000319756">
    <property type="component" value="Chromosome"/>
</dbReference>
<dbReference type="GO" id="GO:0003700">
    <property type="term" value="F:DNA-binding transcription factor activity"/>
    <property type="evidence" value="ECO:0007669"/>
    <property type="project" value="InterPro"/>
</dbReference>
<dbReference type="AlphaFoldDB" id="A0A514LKF3"/>
<dbReference type="InterPro" id="IPR005119">
    <property type="entry name" value="LysR_subst-bd"/>
</dbReference>
<dbReference type="PANTHER" id="PTHR30126:SF40">
    <property type="entry name" value="HTH-TYPE TRANSCRIPTIONAL REGULATOR GLTR"/>
    <property type="match status" value="1"/>
</dbReference>
<evidence type="ECO:0000256" key="2">
    <source>
        <dbReference type="ARBA" id="ARBA00023015"/>
    </source>
</evidence>
<dbReference type="Gene3D" id="1.10.10.10">
    <property type="entry name" value="Winged helix-like DNA-binding domain superfamily/Winged helix DNA-binding domain"/>
    <property type="match status" value="1"/>
</dbReference>
<dbReference type="InterPro" id="IPR036388">
    <property type="entry name" value="WH-like_DNA-bd_sf"/>
</dbReference>
<dbReference type="InterPro" id="IPR036390">
    <property type="entry name" value="WH_DNA-bd_sf"/>
</dbReference>
<dbReference type="Gene3D" id="3.40.190.290">
    <property type="match status" value="1"/>
</dbReference>
<dbReference type="SUPFAM" id="SSF53850">
    <property type="entry name" value="Periplasmic binding protein-like II"/>
    <property type="match status" value="1"/>
</dbReference>
<dbReference type="PRINTS" id="PR00039">
    <property type="entry name" value="HTHLYSR"/>
</dbReference>
<dbReference type="SUPFAM" id="SSF46785">
    <property type="entry name" value="Winged helix' DNA-binding domain"/>
    <property type="match status" value="1"/>
</dbReference>
<keyword evidence="4" id="KW-0804">Transcription</keyword>
<evidence type="ECO:0000256" key="4">
    <source>
        <dbReference type="ARBA" id="ARBA00023163"/>
    </source>
</evidence>
<keyword evidence="7" id="KW-1185">Reference proteome</keyword>
<dbReference type="CDD" id="cd05466">
    <property type="entry name" value="PBP2_LTTR_substrate"/>
    <property type="match status" value="1"/>
</dbReference>
<feature type="domain" description="HTH lysR-type" evidence="5">
    <location>
        <begin position="14"/>
        <end position="71"/>
    </location>
</feature>
<dbReference type="GO" id="GO:0000976">
    <property type="term" value="F:transcription cis-regulatory region binding"/>
    <property type="evidence" value="ECO:0007669"/>
    <property type="project" value="TreeGrafter"/>
</dbReference>
<dbReference type="EMBL" id="CP035485">
    <property type="protein sequence ID" value="QDI92346.1"/>
    <property type="molecule type" value="Genomic_DNA"/>
</dbReference>
<evidence type="ECO:0000313" key="6">
    <source>
        <dbReference type="EMBL" id="QDI92346.1"/>
    </source>
</evidence>
<evidence type="ECO:0000256" key="1">
    <source>
        <dbReference type="ARBA" id="ARBA00009437"/>
    </source>
</evidence>
<name>A0A514LKF3_9BACI</name>
<keyword evidence="2" id="KW-0805">Transcription regulation</keyword>
<gene>
    <name evidence="6" type="ORF">EPH95_15055</name>
</gene>
<reference evidence="7" key="1">
    <citation type="submission" date="2019-01" db="EMBL/GenBank/DDBJ databases">
        <title>Genomic analysis of Salicibibacter sp. NKC3-5.</title>
        <authorList>
            <person name="Oh Y.J."/>
        </authorList>
    </citation>
    <scope>NUCLEOTIDE SEQUENCE [LARGE SCALE GENOMIC DNA]</scope>
    <source>
        <strain evidence="7">NKC3-5</strain>
    </source>
</reference>
<dbReference type="Pfam" id="PF03466">
    <property type="entry name" value="LysR_substrate"/>
    <property type="match status" value="1"/>
</dbReference>
<comment type="similarity">
    <text evidence="1">Belongs to the LysR transcriptional regulatory family.</text>
</comment>
<dbReference type="KEGG" id="sale:EPH95_15055"/>
<dbReference type="Pfam" id="PF00126">
    <property type="entry name" value="HTH_1"/>
    <property type="match status" value="1"/>
</dbReference>
<dbReference type="PANTHER" id="PTHR30126">
    <property type="entry name" value="HTH-TYPE TRANSCRIPTIONAL REGULATOR"/>
    <property type="match status" value="1"/>
</dbReference>
<dbReference type="FunFam" id="1.10.10.10:FF:000001">
    <property type="entry name" value="LysR family transcriptional regulator"/>
    <property type="match status" value="1"/>
</dbReference>
<evidence type="ECO:0000259" key="5">
    <source>
        <dbReference type="PROSITE" id="PS50931"/>
    </source>
</evidence>
<organism evidence="6 7">
    <name type="scientific">Salicibibacter halophilus</name>
    <dbReference type="NCBI Taxonomy" id="2502791"/>
    <lineage>
        <taxon>Bacteria</taxon>
        <taxon>Bacillati</taxon>
        <taxon>Bacillota</taxon>
        <taxon>Bacilli</taxon>
        <taxon>Bacillales</taxon>
        <taxon>Bacillaceae</taxon>
        <taxon>Salicibibacter</taxon>
    </lineage>
</organism>
<evidence type="ECO:0000313" key="7">
    <source>
        <dbReference type="Proteomes" id="UP000319756"/>
    </source>
</evidence>
<dbReference type="InterPro" id="IPR000847">
    <property type="entry name" value="LysR_HTH_N"/>
</dbReference>
<protein>
    <submittedName>
        <fullName evidence="6">LysR family transcriptional regulator</fullName>
    </submittedName>
</protein>
<keyword evidence="3" id="KW-0238">DNA-binding</keyword>
<dbReference type="PROSITE" id="PS50931">
    <property type="entry name" value="HTH_LYSR"/>
    <property type="match status" value="1"/>
</dbReference>